<accession>A0A517ZR13</accession>
<dbReference type="Gene3D" id="3.40.1080.10">
    <property type="entry name" value="Glutaconate Coenzyme A-transferase"/>
    <property type="match status" value="1"/>
</dbReference>
<keyword evidence="1" id="KW-0808">Transferase</keyword>
<dbReference type="GO" id="GO:0047569">
    <property type="term" value="F:3-oxoadipate CoA-transferase activity"/>
    <property type="evidence" value="ECO:0007669"/>
    <property type="project" value="UniProtKB-EC"/>
</dbReference>
<reference evidence="1 2" key="1">
    <citation type="submission" date="2019-02" db="EMBL/GenBank/DDBJ databases">
        <title>Deep-cultivation of Planctomycetes and their phenomic and genomic characterization uncovers novel biology.</title>
        <authorList>
            <person name="Wiegand S."/>
            <person name="Jogler M."/>
            <person name="Boedeker C."/>
            <person name="Pinto D."/>
            <person name="Vollmers J."/>
            <person name="Rivas-Marin E."/>
            <person name="Kohn T."/>
            <person name="Peeters S.H."/>
            <person name="Heuer A."/>
            <person name="Rast P."/>
            <person name="Oberbeckmann S."/>
            <person name="Bunk B."/>
            <person name="Jeske O."/>
            <person name="Meyerdierks A."/>
            <person name="Storesund J.E."/>
            <person name="Kallscheuer N."/>
            <person name="Luecker S."/>
            <person name="Lage O.M."/>
            <person name="Pohl T."/>
            <person name="Merkel B.J."/>
            <person name="Hornburger P."/>
            <person name="Mueller R.-W."/>
            <person name="Bruemmer F."/>
            <person name="Labrenz M."/>
            <person name="Spormann A.M."/>
            <person name="Op den Camp H."/>
            <person name="Overmann J."/>
            <person name="Amann R."/>
            <person name="Jetten M.S.M."/>
            <person name="Mascher T."/>
            <person name="Medema M.H."/>
            <person name="Devos D.P."/>
            <person name="Kaster A.-K."/>
            <person name="Ovreas L."/>
            <person name="Rohde M."/>
            <person name="Galperin M.Y."/>
            <person name="Jogler C."/>
        </authorList>
    </citation>
    <scope>NUCLEOTIDE SEQUENCE [LARGE SCALE GENOMIC DNA]</scope>
    <source>
        <strain evidence="1 2">Mal52</strain>
    </source>
</reference>
<dbReference type="AlphaFoldDB" id="A0A517ZR13"/>
<dbReference type="PANTHER" id="PTHR43293">
    <property type="entry name" value="ACETATE COA-TRANSFERASE YDIF"/>
    <property type="match status" value="1"/>
</dbReference>
<keyword evidence="2" id="KW-1185">Reference proteome</keyword>
<dbReference type="InterPro" id="IPR037171">
    <property type="entry name" value="NagB/RpiA_transferase-like"/>
</dbReference>
<sequence>MTTKTYTPIEQMICTAAGLLEDGALVVVGTGAPCAAAMLAQLTTAPKLALMFEAGGVGPRLPRMPISVGDSRTFYQGLMATSMADIMETCQRGMVDYTFLGGAQIDRYGNLNSTVIGDYDTPAVRLPGSGGANDLGSLCRKTLVITPHDPRRFVERVDYVTTAGYLDGPGAREAAGLPPGTGPHKVITDLAILGFHPDTKRMQVESLHPGVTLEAVRSRTSFDIDVADQLATTALPTSDQLDALRKQVDPHGYIIGRSL</sequence>
<gene>
    <name evidence="1" type="primary">catJ</name>
    <name evidence="1" type="ORF">Mal52_34180</name>
</gene>
<organism evidence="1 2">
    <name type="scientific">Symmachiella dynata</name>
    <dbReference type="NCBI Taxonomy" id="2527995"/>
    <lineage>
        <taxon>Bacteria</taxon>
        <taxon>Pseudomonadati</taxon>
        <taxon>Planctomycetota</taxon>
        <taxon>Planctomycetia</taxon>
        <taxon>Planctomycetales</taxon>
        <taxon>Planctomycetaceae</taxon>
        <taxon>Symmachiella</taxon>
    </lineage>
</organism>
<dbReference type="SMART" id="SM00882">
    <property type="entry name" value="CoA_trans"/>
    <property type="match status" value="1"/>
</dbReference>
<dbReference type="EC" id="2.8.3.6" evidence="1"/>
<dbReference type="Pfam" id="PF01144">
    <property type="entry name" value="CoA_trans"/>
    <property type="match status" value="1"/>
</dbReference>
<dbReference type="InterPro" id="IPR004165">
    <property type="entry name" value="CoA_trans_fam_I"/>
</dbReference>
<dbReference type="EMBL" id="CP036276">
    <property type="protein sequence ID" value="QDU44932.1"/>
    <property type="molecule type" value="Genomic_DNA"/>
</dbReference>
<evidence type="ECO:0000313" key="2">
    <source>
        <dbReference type="Proteomes" id="UP000319383"/>
    </source>
</evidence>
<dbReference type="PANTHER" id="PTHR43293:SF3">
    <property type="entry name" value="CHOLESTEROL RING-CLEAVING HYDROLASE IPDB SUBUNIT"/>
    <property type="match status" value="1"/>
</dbReference>
<protein>
    <submittedName>
        <fullName evidence="1">3-oxoadipate CoA-transferase subunit B</fullName>
        <ecNumber evidence="1">2.8.3.6</ecNumber>
    </submittedName>
</protein>
<dbReference type="SUPFAM" id="SSF100950">
    <property type="entry name" value="NagB/RpiA/CoA transferase-like"/>
    <property type="match status" value="1"/>
</dbReference>
<evidence type="ECO:0000313" key="1">
    <source>
        <dbReference type="EMBL" id="QDU44932.1"/>
    </source>
</evidence>
<dbReference type="KEGG" id="sdyn:Mal52_34180"/>
<dbReference type="Proteomes" id="UP000319383">
    <property type="component" value="Chromosome"/>
</dbReference>
<dbReference type="RefSeq" id="WP_145377216.1">
    <property type="nucleotide sequence ID" value="NZ_CP036276.1"/>
</dbReference>
<name>A0A517ZR13_9PLAN</name>
<proteinExistence type="predicted"/>